<keyword evidence="2" id="KW-1185">Reference proteome</keyword>
<gene>
    <name evidence="1" type="ORF">PVK06_001895</name>
</gene>
<comment type="caution">
    <text evidence="1">The sequence shown here is derived from an EMBL/GenBank/DDBJ whole genome shotgun (WGS) entry which is preliminary data.</text>
</comment>
<organism evidence="1 2">
    <name type="scientific">Gossypium arboreum</name>
    <name type="common">Tree cotton</name>
    <name type="synonym">Gossypium nanking</name>
    <dbReference type="NCBI Taxonomy" id="29729"/>
    <lineage>
        <taxon>Eukaryota</taxon>
        <taxon>Viridiplantae</taxon>
        <taxon>Streptophyta</taxon>
        <taxon>Embryophyta</taxon>
        <taxon>Tracheophyta</taxon>
        <taxon>Spermatophyta</taxon>
        <taxon>Magnoliopsida</taxon>
        <taxon>eudicotyledons</taxon>
        <taxon>Gunneridae</taxon>
        <taxon>Pentapetalae</taxon>
        <taxon>rosids</taxon>
        <taxon>malvids</taxon>
        <taxon>Malvales</taxon>
        <taxon>Malvaceae</taxon>
        <taxon>Malvoideae</taxon>
        <taxon>Gossypium</taxon>
    </lineage>
</organism>
<dbReference type="InterPro" id="IPR044824">
    <property type="entry name" value="MAIN-like"/>
</dbReference>
<dbReference type="Proteomes" id="UP001358586">
    <property type="component" value="Chromosome 1"/>
</dbReference>
<evidence type="ECO:0000313" key="2">
    <source>
        <dbReference type="Proteomes" id="UP001358586"/>
    </source>
</evidence>
<dbReference type="PANTHER" id="PTHR46033:SF8">
    <property type="entry name" value="PROTEIN MAINTENANCE OF MERISTEMS-LIKE"/>
    <property type="match status" value="1"/>
</dbReference>
<evidence type="ECO:0000313" key="1">
    <source>
        <dbReference type="EMBL" id="KAK5845687.1"/>
    </source>
</evidence>
<dbReference type="EMBL" id="JARKNE010000001">
    <property type="protein sequence ID" value="KAK5845687.1"/>
    <property type="molecule type" value="Genomic_DNA"/>
</dbReference>
<dbReference type="PANTHER" id="PTHR46033">
    <property type="entry name" value="PROTEIN MAIN-LIKE 2"/>
    <property type="match status" value="1"/>
</dbReference>
<accession>A0ABR0R3C6</accession>
<name>A0ABR0R3C6_GOSAR</name>
<protein>
    <submittedName>
        <fullName evidence="1">Uncharacterized protein</fullName>
    </submittedName>
</protein>
<reference evidence="1 2" key="1">
    <citation type="submission" date="2023-03" db="EMBL/GenBank/DDBJ databases">
        <title>WGS of Gossypium arboreum.</title>
        <authorList>
            <person name="Yu D."/>
        </authorList>
    </citation>
    <scope>NUCLEOTIDE SEQUENCE [LARGE SCALE GENOMIC DNA]</scope>
    <source>
        <tissue evidence="1">Leaf</tissue>
    </source>
</reference>
<proteinExistence type="predicted"/>
<sequence length="229" mass="25824">MTSHGNGYFLDEQLMPYLELAGFDVTLEDVVLQHGLLINGSAVTGVSAIAEPVILCYSLLGVSPADVESKFTDLGFSWLKANFEHLSINATKHEVMCTARAYIIHIIEGVLMPDANNNKFGCIQYIPDPPMQLGKIHLINKIGKHGNNWRVVHQKYIAVWDNWMARRPQMDISSDLQPSLEYIQWYFSTGKPYLLGSSSSTTFRAYDFSSMFYTPPLATEEDVNRCNHQ</sequence>